<proteinExistence type="predicted"/>
<reference evidence="1" key="1">
    <citation type="submission" date="2018-01" db="EMBL/GenBank/DDBJ databases">
        <authorList>
            <person name="Regsiter A."/>
            <person name="William W."/>
        </authorList>
    </citation>
    <scope>NUCLEOTIDE SEQUENCE</scope>
    <source>
        <strain evidence="1">TRIP AH-1</strain>
    </source>
</reference>
<dbReference type="AlphaFoldDB" id="A0A445N0K1"/>
<protein>
    <submittedName>
        <fullName evidence="1">Uncharacterized protein</fullName>
    </submittedName>
</protein>
<name>A0A445N0K1_9BACT</name>
<gene>
    <name evidence="1" type="ORF">PITCH_A510005</name>
</gene>
<sequence>MIKKMTAARISFKSHMSCAMKYAKDQDKYDQLSLNGKDCNQTASRSFENTWHKLENKVLDCPADSWEVIETTIMDCHSDIAHSIFSQVVLAYKYDRKLAISLLNTAKNYGDRLLNAEIKNIKKEDKEKLSKAAGMANLKFANSWQAAILKAERNGVDIGFISGVADYVKTDVDDLIDDLLEAIVQDI</sequence>
<accession>A0A445N0K1</accession>
<organism evidence="1">
    <name type="scientific">uncultured Desulfobacterium sp</name>
    <dbReference type="NCBI Taxonomy" id="201089"/>
    <lineage>
        <taxon>Bacteria</taxon>
        <taxon>Pseudomonadati</taxon>
        <taxon>Thermodesulfobacteriota</taxon>
        <taxon>Desulfobacteria</taxon>
        <taxon>Desulfobacterales</taxon>
        <taxon>Desulfobacteriaceae</taxon>
        <taxon>Desulfobacterium</taxon>
        <taxon>environmental samples</taxon>
    </lineage>
</organism>
<dbReference type="EMBL" id="OJIN01000194">
    <property type="protein sequence ID" value="SPD75270.1"/>
    <property type="molecule type" value="Genomic_DNA"/>
</dbReference>
<evidence type="ECO:0000313" key="1">
    <source>
        <dbReference type="EMBL" id="SPD75270.1"/>
    </source>
</evidence>